<organism evidence="2">
    <name type="scientific">freshwater metagenome</name>
    <dbReference type="NCBI Taxonomy" id="449393"/>
    <lineage>
        <taxon>unclassified sequences</taxon>
        <taxon>metagenomes</taxon>
        <taxon>ecological metagenomes</taxon>
    </lineage>
</organism>
<gene>
    <name evidence="2" type="ORF">UFOPK3444_00243</name>
</gene>
<evidence type="ECO:0000313" key="2">
    <source>
        <dbReference type="EMBL" id="CAB4862195.1"/>
    </source>
</evidence>
<reference evidence="2" key="1">
    <citation type="submission" date="2020-05" db="EMBL/GenBank/DDBJ databases">
        <authorList>
            <person name="Chiriac C."/>
            <person name="Salcher M."/>
            <person name="Ghai R."/>
            <person name="Kavagutti S V."/>
        </authorList>
    </citation>
    <scope>NUCLEOTIDE SEQUENCE</scope>
</reference>
<dbReference type="PANTHER" id="PTHR40257:SF1">
    <property type="entry name" value="DUF1330 DOMAIN-CONTAINING PROTEIN"/>
    <property type="match status" value="1"/>
</dbReference>
<dbReference type="Gene3D" id="3.30.70.100">
    <property type="match status" value="1"/>
</dbReference>
<dbReference type="InterPro" id="IPR011008">
    <property type="entry name" value="Dimeric_a/b-barrel"/>
</dbReference>
<sequence>MAFMEPTEDQIKEVMAGPEGPVVMVNLLRYKRDDAGNMTGFESYQKYSEAVTPILIGVGGEFVSVGRVDSVVIGDHQWDTVLLIKYPSREAFLGMITSEEYLAIHHLRADALEDSGLIATTPDTFI</sequence>
<dbReference type="InterPro" id="IPR010753">
    <property type="entry name" value="DUF1330"/>
</dbReference>
<protein>
    <submittedName>
        <fullName evidence="2">Unannotated protein</fullName>
    </submittedName>
</protein>
<accession>A0A6J7CZD2</accession>
<dbReference type="AlphaFoldDB" id="A0A6J7CZD2"/>
<dbReference type="EMBL" id="CAFBLU010000002">
    <property type="protein sequence ID" value="CAB4862195.1"/>
    <property type="molecule type" value="Genomic_DNA"/>
</dbReference>
<dbReference type="Pfam" id="PF07045">
    <property type="entry name" value="DUF1330"/>
    <property type="match status" value="1"/>
</dbReference>
<proteinExistence type="predicted"/>
<dbReference type="PANTHER" id="PTHR40257">
    <property type="match status" value="1"/>
</dbReference>
<name>A0A6J7CZD2_9ZZZZ</name>
<feature type="domain" description="DUF1330" evidence="1">
    <location>
        <begin position="41"/>
        <end position="115"/>
    </location>
</feature>
<dbReference type="SUPFAM" id="SSF54909">
    <property type="entry name" value="Dimeric alpha+beta barrel"/>
    <property type="match status" value="1"/>
</dbReference>
<evidence type="ECO:0000259" key="1">
    <source>
        <dbReference type="Pfam" id="PF07045"/>
    </source>
</evidence>